<evidence type="ECO:0000313" key="2">
    <source>
        <dbReference type="EMBL" id="MDB9486093.1"/>
    </source>
</evidence>
<name>A0ABT5A2E5_9CYAN</name>
<dbReference type="GO" id="GO:0004519">
    <property type="term" value="F:endonuclease activity"/>
    <property type="evidence" value="ECO:0007669"/>
    <property type="project" value="UniProtKB-KW"/>
</dbReference>
<reference evidence="2 3" key="1">
    <citation type="submission" date="2023-01" db="EMBL/GenBank/DDBJ databases">
        <title>Genomes from the Australian National Cyanobacteria Reference Collection.</title>
        <authorList>
            <person name="Willis A."/>
            <person name="Lee E.M.F."/>
        </authorList>
    </citation>
    <scope>NUCLEOTIDE SEQUENCE [LARGE SCALE GENOMIC DNA]</scope>
    <source>
        <strain evidence="2 3">CS-537/01</strain>
    </source>
</reference>
<keyword evidence="2" id="KW-0540">Nuclease</keyword>
<dbReference type="RefSeq" id="WP_271805051.1">
    <property type="nucleotide sequence ID" value="NZ_JAQMTU010000036.1"/>
</dbReference>
<dbReference type="Proteomes" id="UP001212123">
    <property type="component" value="Unassembled WGS sequence"/>
</dbReference>
<dbReference type="EMBL" id="JAQMTU010000036">
    <property type="protein sequence ID" value="MDB9486093.1"/>
    <property type="molecule type" value="Genomic_DNA"/>
</dbReference>
<feature type="domain" description="Putative restriction endonuclease" evidence="1">
    <location>
        <begin position="26"/>
        <end position="192"/>
    </location>
</feature>
<dbReference type="InterPro" id="IPR011335">
    <property type="entry name" value="Restrct_endonuc-II-like"/>
</dbReference>
<keyword evidence="2" id="KW-0378">Hydrolase</keyword>
<dbReference type="PANTHER" id="PTHR35400">
    <property type="entry name" value="SLR1083 PROTEIN"/>
    <property type="match status" value="1"/>
</dbReference>
<protein>
    <submittedName>
        <fullName evidence="2">Uma2 family endonuclease</fullName>
    </submittedName>
</protein>
<gene>
    <name evidence="2" type="ORF">PN492_05945</name>
</gene>
<dbReference type="PANTHER" id="PTHR35400:SF1">
    <property type="entry name" value="SLR1083 PROTEIN"/>
    <property type="match status" value="1"/>
</dbReference>
<evidence type="ECO:0000313" key="3">
    <source>
        <dbReference type="Proteomes" id="UP001212123"/>
    </source>
</evidence>
<dbReference type="Pfam" id="PF05685">
    <property type="entry name" value="Uma2"/>
    <property type="match status" value="1"/>
</dbReference>
<accession>A0ABT5A2E5</accession>
<dbReference type="InterPro" id="IPR012296">
    <property type="entry name" value="Nuclease_put_TT1808"/>
</dbReference>
<evidence type="ECO:0000259" key="1">
    <source>
        <dbReference type="Pfam" id="PF05685"/>
    </source>
</evidence>
<proteinExistence type="predicted"/>
<organism evidence="2 3">
    <name type="scientific">Dolichospermum circinale CS-537/01</name>
    <dbReference type="NCBI Taxonomy" id="3021739"/>
    <lineage>
        <taxon>Bacteria</taxon>
        <taxon>Bacillati</taxon>
        <taxon>Cyanobacteriota</taxon>
        <taxon>Cyanophyceae</taxon>
        <taxon>Nostocales</taxon>
        <taxon>Aphanizomenonaceae</taxon>
        <taxon>Dolichospermum</taxon>
        <taxon>Dolichospermum circinale</taxon>
    </lineage>
</organism>
<dbReference type="CDD" id="cd06260">
    <property type="entry name" value="DUF820-like"/>
    <property type="match status" value="1"/>
</dbReference>
<dbReference type="Gene3D" id="3.90.1570.10">
    <property type="entry name" value="tt1808, chain A"/>
    <property type="match status" value="1"/>
</dbReference>
<dbReference type="InterPro" id="IPR008538">
    <property type="entry name" value="Uma2"/>
</dbReference>
<keyword evidence="2" id="KW-0255">Endonuclease</keyword>
<keyword evidence="3" id="KW-1185">Reference proteome</keyword>
<comment type="caution">
    <text evidence="2">The sequence shown here is derived from an EMBL/GenBank/DDBJ whole genome shotgun (WGS) entry which is preliminary data.</text>
</comment>
<sequence length="199" mass="22955">MTTIQVKSFTLEEYHELIEIGFLKEDDSCARRRHHIQLINGELVKIVSKGTEHETCLRKLLKELPKLIEDRAILQSQAPISIPPKSEPEPDFAIVKNRDDDYFSSHPQGTDILLVIEVADSSIDYDQKVKIPLYAKAGIPDYWIFNLLDNCLECYSEPYQNKQGIFGYTNKRIVLPTQVISLPWFTDLQLDLSKVFPVY</sequence>
<dbReference type="SUPFAM" id="SSF52980">
    <property type="entry name" value="Restriction endonuclease-like"/>
    <property type="match status" value="1"/>
</dbReference>